<proteinExistence type="predicted"/>
<feature type="region of interest" description="Disordered" evidence="1">
    <location>
        <begin position="53"/>
        <end position="73"/>
    </location>
</feature>
<feature type="transmembrane region" description="Helical" evidence="2">
    <location>
        <begin position="6"/>
        <end position="25"/>
    </location>
</feature>
<dbReference type="Gene3D" id="1.10.101.10">
    <property type="entry name" value="PGBD-like superfamily/PGBD"/>
    <property type="match status" value="1"/>
</dbReference>
<comment type="caution">
    <text evidence="4">The sequence shown here is derived from an EMBL/GenBank/DDBJ whole genome shotgun (WGS) entry which is preliminary data.</text>
</comment>
<feature type="compositionally biased region" description="Basic and acidic residues" evidence="1">
    <location>
        <begin position="53"/>
        <end position="64"/>
    </location>
</feature>
<feature type="domain" description="Peptidoglycan binding-like" evidence="3">
    <location>
        <begin position="87"/>
        <end position="132"/>
    </location>
</feature>
<evidence type="ECO:0000313" key="5">
    <source>
        <dbReference type="Proteomes" id="UP000321491"/>
    </source>
</evidence>
<dbReference type="Pfam" id="PF26359">
    <property type="entry name" value="YwtC"/>
    <property type="match status" value="1"/>
</dbReference>
<keyword evidence="5" id="KW-1185">Reference proteome</keyword>
<dbReference type="InterPro" id="IPR036365">
    <property type="entry name" value="PGBD-like_sf"/>
</dbReference>
<dbReference type="InterPro" id="IPR058890">
    <property type="entry name" value="YwtC-like"/>
</dbReference>
<reference evidence="4 5" key="1">
    <citation type="submission" date="2019-07" db="EMBL/GenBank/DDBJ databases">
        <title>Whole genome shotgun sequence of Cerasibacillus quisquiliarum NBRC 102429.</title>
        <authorList>
            <person name="Hosoyama A."/>
            <person name="Uohara A."/>
            <person name="Ohji S."/>
            <person name="Ichikawa N."/>
        </authorList>
    </citation>
    <scope>NUCLEOTIDE SEQUENCE [LARGE SCALE GENOMIC DNA]</scope>
    <source>
        <strain evidence="4 5">NBRC 102429</strain>
    </source>
</reference>
<evidence type="ECO:0000256" key="1">
    <source>
        <dbReference type="SAM" id="MobiDB-lite"/>
    </source>
</evidence>
<dbReference type="Pfam" id="PF01471">
    <property type="entry name" value="PG_binding_1"/>
    <property type="match status" value="1"/>
</dbReference>
<dbReference type="AlphaFoldDB" id="A0A511UW84"/>
<dbReference type="RefSeq" id="WP_218026189.1">
    <property type="nucleotide sequence ID" value="NZ_BJXW01000011.1"/>
</dbReference>
<keyword evidence="2" id="KW-0472">Membrane</keyword>
<accession>A0A511UW84</accession>
<dbReference type="InterPro" id="IPR002477">
    <property type="entry name" value="Peptidoglycan-bd-like"/>
</dbReference>
<dbReference type="SUPFAM" id="SSF47090">
    <property type="entry name" value="PGBD-like"/>
    <property type="match status" value="1"/>
</dbReference>
<dbReference type="EMBL" id="BJXW01000011">
    <property type="protein sequence ID" value="GEN30896.1"/>
    <property type="molecule type" value="Genomic_DNA"/>
</dbReference>
<evidence type="ECO:0000256" key="2">
    <source>
        <dbReference type="SAM" id="Phobius"/>
    </source>
</evidence>
<sequence>MFKKIVPFIFYPLIILVFLFAMTNLKHSEALSHSEQAEIDRYLMVEKRLKQNDDKRQMETKQHTESAFNSKNHLPTVSMNDENKYVRYLQSLLNISEDGVYGQETYEKVVEFQLANDLSPNGVVDQKTWNKLLRK</sequence>
<evidence type="ECO:0000313" key="4">
    <source>
        <dbReference type="EMBL" id="GEN30896.1"/>
    </source>
</evidence>
<dbReference type="Proteomes" id="UP000321491">
    <property type="component" value="Unassembled WGS sequence"/>
</dbReference>
<dbReference type="InterPro" id="IPR036366">
    <property type="entry name" value="PGBDSf"/>
</dbReference>
<protein>
    <recommendedName>
        <fullName evidence="3">Peptidoglycan binding-like domain-containing protein</fullName>
    </recommendedName>
</protein>
<name>A0A511UW84_9BACI</name>
<organism evidence="4 5">
    <name type="scientific">Cerasibacillus quisquiliarum</name>
    <dbReference type="NCBI Taxonomy" id="227865"/>
    <lineage>
        <taxon>Bacteria</taxon>
        <taxon>Bacillati</taxon>
        <taxon>Bacillota</taxon>
        <taxon>Bacilli</taxon>
        <taxon>Bacillales</taxon>
        <taxon>Bacillaceae</taxon>
        <taxon>Cerasibacillus</taxon>
    </lineage>
</organism>
<evidence type="ECO:0000259" key="3">
    <source>
        <dbReference type="Pfam" id="PF01471"/>
    </source>
</evidence>
<keyword evidence="2" id="KW-1133">Transmembrane helix</keyword>
<gene>
    <name evidence="4" type="ORF">CQU01_11340</name>
</gene>
<keyword evidence="2" id="KW-0812">Transmembrane</keyword>